<dbReference type="Proteomes" id="UP000664601">
    <property type="component" value="Unassembled WGS sequence"/>
</dbReference>
<dbReference type="InterPro" id="IPR005119">
    <property type="entry name" value="LysR_subst-bd"/>
</dbReference>
<dbReference type="Gene3D" id="1.10.10.10">
    <property type="entry name" value="Winged helix-like DNA-binding domain superfamily/Winged helix DNA-binding domain"/>
    <property type="match status" value="1"/>
</dbReference>
<proteinExistence type="inferred from homology"/>
<dbReference type="InterPro" id="IPR036390">
    <property type="entry name" value="WH_DNA-bd_sf"/>
</dbReference>
<dbReference type="InterPro" id="IPR036388">
    <property type="entry name" value="WH-like_DNA-bd_sf"/>
</dbReference>
<dbReference type="SUPFAM" id="SSF46785">
    <property type="entry name" value="Winged helix' DNA-binding domain"/>
    <property type="match status" value="1"/>
</dbReference>
<keyword evidence="7" id="KW-1185">Reference proteome</keyword>
<protein>
    <submittedName>
        <fullName evidence="6">LysR family transcriptional regulator</fullName>
    </submittedName>
</protein>
<comment type="similarity">
    <text evidence="1">Belongs to the LysR transcriptional regulatory family.</text>
</comment>
<dbReference type="InterPro" id="IPR050950">
    <property type="entry name" value="HTH-type_LysR_regulators"/>
</dbReference>
<evidence type="ECO:0000256" key="4">
    <source>
        <dbReference type="ARBA" id="ARBA00023163"/>
    </source>
</evidence>
<dbReference type="Gene3D" id="3.40.190.290">
    <property type="match status" value="1"/>
</dbReference>
<keyword evidence="4" id="KW-0804">Transcription</keyword>
<dbReference type="InterPro" id="IPR000847">
    <property type="entry name" value="LysR_HTH_N"/>
</dbReference>
<evidence type="ECO:0000259" key="5">
    <source>
        <dbReference type="PROSITE" id="PS50931"/>
    </source>
</evidence>
<gene>
    <name evidence="6" type="ORF">JZO70_02925</name>
</gene>
<dbReference type="RefSeq" id="WP_207672041.1">
    <property type="nucleotide sequence ID" value="NZ_JAFREM010000004.1"/>
</dbReference>
<dbReference type="CDD" id="cd05466">
    <property type="entry name" value="PBP2_LTTR_substrate"/>
    <property type="match status" value="1"/>
</dbReference>
<dbReference type="Pfam" id="PF03466">
    <property type="entry name" value="LysR_substrate"/>
    <property type="match status" value="1"/>
</dbReference>
<sequence length="305" mass="35844">MEIKDFEYIRAIVEHKNLTKAAEFLFITQPSLSMYIKNMEERLGFQVFQVIGKKFTLTTLGEVYLETGMKILELKDNFQSTLETMQEKRYGKIRLAIPLLRSSYLLPEILPKFNALYPNVQIELFEDASVTLEKKIQDGQADVIIMNKPDRVLNMDYEIVRKEEILLAVPQGLLEGYSLPEKEQEKYPYFDLRTLEDQRFILHFPNQRTGQMAEKIFRYYQMKPKNVFYTRNIETALNLTVAGYGISFVYENHVDHLNLKEQPLFFSISQPNTSLFASEVLIGYRKNRVLPPYTRDFIELCKTLI</sequence>
<dbReference type="SUPFAM" id="SSF53850">
    <property type="entry name" value="Periplasmic binding protein-like II"/>
    <property type="match status" value="1"/>
</dbReference>
<dbReference type="PROSITE" id="PS50931">
    <property type="entry name" value="HTH_LYSR"/>
    <property type="match status" value="1"/>
</dbReference>
<evidence type="ECO:0000313" key="6">
    <source>
        <dbReference type="EMBL" id="MBO1305098.1"/>
    </source>
</evidence>
<keyword evidence="2" id="KW-0805">Transcription regulation</keyword>
<evidence type="ECO:0000256" key="1">
    <source>
        <dbReference type="ARBA" id="ARBA00009437"/>
    </source>
</evidence>
<reference evidence="6 7" key="1">
    <citation type="submission" date="2021-03" db="EMBL/GenBank/DDBJ databases">
        <title>Enterococcal diversity collection.</title>
        <authorList>
            <person name="Gilmore M.S."/>
            <person name="Schwartzman J."/>
            <person name="Van Tyne D."/>
            <person name="Martin M."/>
            <person name="Earl A.M."/>
            <person name="Manson A.L."/>
            <person name="Straub T."/>
            <person name="Salamzade R."/>
            <person name="Saavedra J."/>
            <person name="Lebreton F."/>
            <person name="Prichula J."/>
            <person name="Schaufler K."/>
            <person name="Gaca A."/>
            <person name="Sgardioli B."/>
            <person name="Wagenaar J."/>
            <person name="Strong T."/>
        </authorList>
    </citation>
    <scope>NUCLEOTIDE SEQUENCE [LARGE SCALE GENOMIC DNA]</scope>
    <source>
        <strain evidence="6 7">669A</strain>
    </source>
</reference>
<dbReference type="PANTHER" id="PTHR30419">
    <property type="entry name" value="HTH-TYPE TRANSCRIPTIONAL REGULATOR YBHD"/>
    <property type="match status" value="1"/>
</dbReference>
<name>A0ABS3L653_9ENTE</name>
<comment type="caution">
    <text evidence="6">The sequence shown here is derived from an EMBL/GenBank/DDBJ whole genome shotgun (WGS) entry which is preliminary data.</text>
</comment>
<evidence type="ECO:0000256" key="3">
    <source>
        <dbReference type="ARBA" id="ARBA00023125"/>
    </source>
</evidence>
<dbReference type="PRINTS" id="PR00039">
    <property type="entry name" value="HTHLYSR"/>
</dbReference>
<dbReference type="Pfam" id="PF00126">
    <property type="entry name" value="HTH_1"/>
    <property type="match status" value="1"/>
</dbReference>
<feature type="domain" description="HTH lysR-type" evidence="5">
    <location>
        <begin position="1"/>
        <end position="58"/>
    </location>
</feature>
<dbReference type="EMBL" id="JAFREM010000004">
    <property type="protein sequence ID" value="MBO1305098.1"/>
    <property type="molecule type" value="Genomic_DNA"/>
</dbReference>
<keyword evidence="3" id="KW-0238">DNA-binding</keyword>
<evidence type="ECO:0000313" key="7">
    <source>
        <dbReference type="Proteomes" id="UP000664601"/>
    </source>
</evidence>
<evidence type="ECO:0000256" key="2">
    <source>
        <dbReference type="ARBA" id="ARBA00023015"/>
    </source>
</evidence>
<accession>A0ABS3L653</accession>
<organism evidence="6 7">
    <name type="scientific">Candidatus Enterococcus moelleringii</name>
    <dbReference type="NCBI Taxonomy" id="2815325"/>
    <lineage>
        <taxon>Bacteria</taxon>
        <taxon>Bacillati</taxon>
        <taxon>Bacillota</taxon>
        <taxon>Bacilli</taxon>
        <taxon>Lactobacillales</taxon>
        <taxon>Enterococcaceae</taxon>
        <taxon>Enterococcus</taxon>
    </lineage>
</organism>